<protein>
    <submittedName>
        <fullName evidence="8">MFS transporter</fullName>
    </submittedName>
</protein>
<feature type="transmembrane region" description="Helical" evidence="6">
    <location>
        <begin position="19"/>
        <end position="36"/>
    </location>
</feature>
<feature type="transmembrane region" description="Helical" evidence="6">
    <location>
        <begin position="56"/>
        <end position="76"/>
    </location>
</feature>
<feature type="transmembrane region" description="Helical" evidence="6">
    <location>
        <begin position="88"/>
        <end position="104"/>
    </location>
</feature>
<evidence type="ECO:0000256" key="6">
    <source>
        <dbReference type="SAM" id="Phobius"/>
    </source>
</evidence>
<dbReference type="PANTHER" id="PTHR19432">
    <property type="entry name" value="SUGAR TRANSPORTER"/>
    <property type="match status" value="1"/>
</dbReference>
<organism evidence="8 9">
    <name type="scientific">Aquilutibacter rugosus</name>
    <dbReference type="NCBI Taxonomy" id="3115820"/>
    <lineage>
        <taxon>Bacteria</taxon>
        <taxon>Pseudomonadati</taxon>
        <taxon>Pseudomonadota</taxon>
        <taxon>Gammaproteobacteria</taxon>
        <taxon>Lysobacterales</taxon>
        <taxon>Lysobacteraceae</taxon>
        <taxon>Aquilutibacter</taxon>
    </lineage>
</organism>
<dbReference type="PROSITE" id="PS50850">
    <property type="entry name" value="MFS"/>
    <property type="match status" value="1"/>
</dbReference>
<feature type="transmembrane region" description="Helical" evidence="6">
    <location>
        <begin position="240"/>
        <end position="259"/>
    </location>
</feature>
<dbReference type="RefSeq" id="WP_331703066.1">
    <property type="nucleotide sequence ID" value="NZ_JAZHBO010000001.1"/>
</dbReference>
<feature type="domain" description="Major facilitator superfamily (MFS) profile" evidence="7">
    <location>
        <begin position="302"/>
        <end position="499"/>
    </location>
</feature>
<dbReference type="InterPro" id="IPR011701">
    <property type="entry name" value="MFS"/>
</dbReference>
<keyword evidence="5 6" id="KW-0472">Membrane</keyword>
<evidence type="ECO:0000313" key="9">
    <source>
        <dbReference type="Proteomes" id="UP001356170"/>
    </source>
</evidence>
<name>A0ABU7UZ83_9GAMM</name>
<keyword evidence="2" id="KW-0813">Transport</keyword>
<proteinExistence type="predicted"/>
<sequence length="499" mass="53610">MNASATAANDKPRLSFWQIWNMSFGFLGIQFGFALQNSNVSRIFETLGAKTDDIPALWMAAPLTGLLVQPIIGYLSDRTWGRFGRRRPYFTIGAILASLALVFFPHVPALWIAAGMLWVLDASINIAMEPFRAFVGDQLPTNQRSSGFAMQSFFIGAGSVIASALPYVFERFGVANTAAQGVIPDTVKYSFYCGGVVLLGAVLWTVLRSKEYPPEVLAAHDAHRQVVHSSLDQSKARRHGSIALIVGILAMAIVAGLGLERELLILGGGIAGYGLLSLLATSVRSGSMLNVIIADIQGMPAVMKRLAWVQFFSWFALFAMWIYTTQTVTAVHYGSSDTTSVAYNEGANWVGVLFAAYNLFAALWAIGIPKLVNALGVRRAHMLNLLLGGLGLISIPLIGDPKLLLISMVGVGVAWASIVSLPYTLLSDSVPAGKMGTYMGIFNFFIVIPQLVAASILGFVLKHYLGNFAANALYIGGACMIIAGLLALRVRAAQSESYA</sequence>
<feature type="transmembrane region" description="Helical" evidence="6">
    <location>
        <begin position="306"/>
        <end position="326"/>
    </location>
</feature>
<feature type="transmembrane region" description="Helical" evidence="6">
    <location>
        <begin position="265"/>
        <end position="285"/>
    </location>
</feature>
<evidence type="ECO:0000256" key="3">
    <source>
        <dbReference type="ARBA" id="ARBA00022692"/>
    </source>
</evidence>
<dbReference type="InterPro" id="IPR036259">
    <property type="entry name" value="MFS_trans_sf"/>
</dbReference>
<dbReference type="Pfam" id="PF07690">
    <property type="entry name" value="MFS_1"/>
    <property type="match status" value="1"/>
</dbReference>
<keyword evidence="3 6" id="KW-0812">Transmembrane</keyword>
<dbReference type="EMBL" id="JAZHBO010000001">
    <property type="protein sequence ID" value="MEF2154924.1"/>
    <property type="molecule type" value="Genomic_DNA"/>
</dbReference>
<feature type="transmembrane region" description="Helical" evidence="6">
    <location>
        <begin position="380"/>
        <end position="398"/>
    </location>
</feature>
<keyword evidence="9" id="KW-1185">Reference proteome</keyword>
<evidence type="ECO:0000313" key="8">
    <source>
        <dbReference type="EMBL" id="MEF2154924.1"/>
    </source>
</evidence>
<dbReference type="Gene3D" id="1.20.1250.20">
    <property type="entry name" value="MFS general substrate transporter like domains"/>
    <property type="match status" value="2"/>
</dbReference>
<dbReference type="Proteomes" id="UP001356170">
    <property type="component" value="Unassembled WGS sequence"/>
</dbReference>
<comment type="caution">
    <text evidence="8">The sequence shown here is derived from an EMBL/GenBank/DDBJ whole genome shotgun (WGS) entry which is preliminary data.</text>
</comment>
<evidence type="ECO:0000256" key="1">
    <source>
        <dbReference type="ARBA" id="ARBA00004141"/>
    </source>
</evidence>
<comment type="subcellular location">
    <subcellularLocation>
        <location evidence="1">Membrane</location>
        <topology evidence="1">Multi-pass membrane protein</topology>
    </subcellularLocation>
</comment>
<evidence type="ECO:0000256" key="5">
    <source>
        <dbReference type="ARBA" id="ARBA00023136"/>
    </source>
</evidence>
<dbReference type="PANTHER" id="PTHR19432:SF35">
    <property type="entry name" value="SOLUTE CARRIER FAMILY 45 MEMBER 3 ISOFORM X1"/>
    <property type="match status" value="1"/>
</dbReference>
<gene>
    <name evidence="8" type="ORF">V3390_01540</name>
</gene>
<dbReference type="InterPro" id="IPR020846">
    <property type="entry name" value="MFS_dom"/>
</dbReference>
<feature type="transmembrane region" description="Helical" evidence="6">
    <location>
        <begin position="148"/>
        <end position="169"/>
    </location>
</feature>
<feature type="transmembrane region" description="Helical" evidence="6">
    <location>
        <begin position="346"/>
        <end position="368"/>
    </location>
</feature>
<evidence type="ECO:0000256" key="4">
    <source>
        <dbReference type="ARBA" id="ARBA00022989"/>
    </source>
</evidence>
<evidence type="ECO:0000256" key="2">
    <source>
        <dbReference type="ARBA" id="ARBA00022448"/>
    </source>
</evidence>
<dbReference type="SUPFAM" id="SSF103473">
    <property type="entry name" value="MFS general substrate transporter"/>
    <property type="match status" value="1"/>
</dbReference>
<reference evidence="8 9" key="1">
    <citation type="submission" date="2024-01" db="EMBL/GenBank/DDBJ databases">
        <title>Novel species of the genus Luteimonas isolated from rivers.</title>
        <authorList>
            <person name="Lu H."/>
        </authorList>
    </citation>
    <scope>NUCLEOTIDE SEQUENCE [LARGE SCALE GENOMIC DNA]</scope>
    <source>
        <strain evidence="8 9">FXH3W</strain>
    </source>
</reference>
<feature type="transmembrane region" description="Helical" evidence="6">
    <location>
        <begin position="404"/>
        <end position="426"/>
    </location>
</feature>
<keyword evidence="4 6" id="KW-1133">Transmembrane helix</keyword>
<feature type="transmembrane region" description="Helical" evidence="6">
    <location>
        <begin position="467"/>
        <end position="488"/>
    </location>
</feature>
<accession>A0ABU7UZ83</accession>
<feature type="transmembrane region" description="Helical" evidence="6">
    <location>
        <begin position="438"/>
        <end position="461"/>
    </location>
</feature>
<evidence type="ECO:0000259" key="7">
    <source>
        <dbReference type="PROSITE" id="PS50850"/>
    </source>
</evidence>